<comment type="caution">
    <text evidence="2">The sequence shown here is derived from an EMBL/GenBank/DDBJ whole genome shotgun (WGS) entry which is preliminary data.</text>
</comment>
<dbReference type="PANTHER" id="PTHR15192">
    <property type="entry name" value="PROTEIN CBG05349"/>
    <property type="match status" value="1"/>
</dbReference>
<organism evidence="2 3">
    <name type="scientific">Neofusicoccum ribis</name>
    <dbReference type="NCBI Taxonomy" id="45134"/>
    <lineage>
        <taxon>Eukaryota</taxon>
        <taxon>Fungi</taxon>
        <taxon>Dikarya</taxon>
        <taxon>Ascomycota</taxon>
        <taxon>Pezizomycotina</taxon>
        <taxon>Dothideomycetes</taxon>
        <taxon>Dothideomycetes incertae sedis</taxon>
        <taxon>Botryosphaeriales</taxon>
        <taxon>Botryosphaeriaceae</taxon>
        <taxon>Neofusicoccum</taxon>
    </lineage>
</organism>
<dbReference type="Gene3D" id="3.50.50.60">
    <property type="entry name" value="FAD/NAD(P)-binding domain"/>
    <property type="match status" value="1"/>
</dbReference>
<sequence>MASTALRDFDTVIVGNGPSALILSYILHGHIPYYARPHHDPLLRTKLESRRNLLDLTPDLYAHFQSSLRYSTQALPINTLLDTLIRPNADTEIDPESCVDWRYEPDKAVSHVALGNAVCAGGQWADEPVSASSDIGTLSYAEMLSLPGYSFADHWKAVNGEPLPHFLRPTRTQVAAYYKAYPHAVGIAGSISSNAQVSQVSRTADGFYIGSHDIRCKHLVLASGIFSVNTPPPPLLSPLCNVQNVTKPLLVIGSGFSAADIILSTPPHRKIIHMFRWSPEERPSPLRGCHHQAYPEYAGIYRQMKLATLSSSKSKAPAPPLMRKKNNPFFTCRDWSTVYEGLANAKIVDVSFIDDFAKVTMRLESGEIIERAVGGIEYVVGRRGSVDYLDDSLRSEVIGPTTSSQEEEEEANSSPAVISGRTFREKAEEDLEVASSVFIIGSLTGDSLVRHAFGACAYAAGRILDAKHEFAANCDDAAAAAKTKMPTPPRSPVQNGLNGHSRNGSSPRIRPNGVSHQDLHLDRRKLPRAMVLENAERN</sequence>
<feature type="region of interest" description="Disordered" evidence="1">
    <location>
        <begin position="481"/>
        <end position="527"/>
    </location>
</feature>
<feature type="compositionally biased region" description="Polar residues" evidence="1">
    <location>
        <begin position="492"/>
        <end position="506"/>
    </location>
</feature>
<keyword evidence="3" id="KW-1185">Reference proteome</keyword>
<dbReference type="SUPFAM" id="SSF51905">
    <property type="entry name" value="FAD/NAD(P)-binding domain"/>
    <property type="match status" value="1"/>
</dbReference>
<accession>A0ABR3TER6</accession>
<evidence type="ECO:0000313" key="3">
    <source>
        <dbReference type="Proteomes" id="UP001521116"/>
    </source>
</evidence>
<name>A0ABR3TER6_9PEZI</name>
<dbReference type="PANTHER" id="PTHR15192:SF8">
    <property type="entry name" value="FAD_NAD(P)-BINDING DOMAIN-CONTAINING PROTEIN"/>
    <property type="match status" value="1"/>
</dbReference>
<gene>
    <name evidence="2" type="ORF">SLS56_000486</name>
</gene>
<evidence type="ECO:0000313" key="2">
    <source>
        <dbReference type="EMBL" id="KAL1637929.1"/>
    </source>
</evidence>
<dbReference type="InterPro" id="IPR029731">
    <property type="entry name" value="OSGIN1/2"/>
</dbReference>
<protein>
    <submittedName>
        <fullName evidence="2">Uncharacterized protein</fullName>
    </submittedName>
</protein>
<evidence type="ECO:0000256" key="1">
    <source>
        <dbReference type="SAM" id="MobiDB-lite"/>
    </source>
</evidence>
<reference evidence="2 3" key="1">
    <citation type="submission" date="2024-02" db="EMBL/GenBank/DDBJ databases">
        <title>De novo assembly and annotation of 12 fungi associated with fruit tree decline syndrome in Ontario, Canada.</title>
        <authorList>
            <person name="Sulman M."/>
            <person name="Ellouze W."/>
            <person name="Ilyukhin E."/>
        </authorList>
    </citation>
    <scope>NUCLEOTIDE SEQUENCE [LARGE SCALE GENOMIC DNA]</scope>
    <source>
        <strain evidence="2 3">M1-105</strain>
    </source>
</reference>
<dbReference type="Proteomes" id="UP001521116">
    <property type="component" value="Unassembled WGS sequence"/>
</dbReference>
<dbReference type="InterPro" id="IPR036188">
    <property type="entry name" value="FAD/NAD-bd_sf"/>
</dbReference>
<proteinExistence type="predicted"/>
<dbReference type="EMBL" id="JAJVDC020000002">
    <property type="protein sequence ID" value="KAL1637929.1"/>
    <property type="molecule type" value="Genomic_DNA"/>
</dbReference>